<dbReference type="Pfam" id="PF13378">
    <property type="entry name" value="MR_MLE_C"/>
    <property type="match status" value="1"/>
</dbReference>
<feature type="non-terminal residue" evidence="2">
    <location>
        <position position="1"/>
    </location>
</feature>
<evidence type="ECO:0000313" key="2">
    <source>
        <dbReference type="EMBL" id="KPV47794.1"/>
    </source>
</evidence>
<dbReference type="InterPro" id="IPR034593">
    <property type="entry name" value="DgoD-like"/>
</dbReference>
<dbReference type="PANTHER" id="PTHR48080:SF2">
    <property type="entry name" value="D-GALACTONATE DEHYDRATASE"/>
    <property type="match status" value="1"/>
</dbReference>
<dbReference type="InterPro" id="IPR029065">
    <property type="entry name" value="Enolase_C-like"/>
</dbReference>
<sequence>GPNVDILIEGHNRFSVHTALQFADAMAPYNPTWFEAPVPPQRLSDMVEVARNSPVPVACGEDYYCAQQFAELLAQSAVRIVQLEPQYLGITASKQVCGMVNAANGVTAPHSAQGPICSLVCAHLNTATPNFFIHEIFDEFNDDWSARILTNPVTVQDGYIELGDDRVGWGTDLNYDEIAQHPYNPNNFLPLFRDGWERRKPVVG</sequence>
<dbReference type="Proteomes" id="UP000050509">
    <property type="component" value="Unassembled WGS sequence"/>
</dbReference>
<dbReference type="InterPro" id="IPR036849">
    <property type="entry name" value="Enolase-like_C_sf"/>
</dbReference>
<dbReference type="EMBL" id="LJCR01003230">
    <property type="protein sequence ID" value="KPV47794.1"/>
    <property type="molecule type" value="Genomic_DNA"/>
</dbReference>
<dbReference type="PATRIC" id="fig|186479.3.peg.6734"/>
<protein>
    <recommendedName>
        <fullName evidence="1">Enolase C-terminal domain-containing protein</fullName>
    </recommendedName>
</protein>
<organism evidence="2 3">
    <name type="scientific">Kouleothrix aurantiaca</name>
    <dbReference type="NCBI Taxonomy" id="186479"/>
    <lineage>
        <taxon>Bacteria</taxon>
        <taxon>Bacillati</taxon>
        <taxon>Chloroflexota</taxon>
        <taxon>Chloroflexia</taxon>
        <taxon>Chloroflexales</taxon>
        <taxon>Roseiflexineae</taxon>
        <taxon>Roseiflexaceae</taxon>
        <taxon>Kouleothrix</taxon>
    </lineage>
</organism>
<accession>A0A0P9EUB8</accession>
<feature type="domain" description="Enolase C-terminal" evidence="1">
    <location>
        <begin position="1"/>
        <end position="174"/>
    </location>
</feature>
<name>A0A0P9EUB8_9CHLR</name>
<dbReference type="Gene3D" id="3.20.20.120">
    <property type="entry name" value="Enolase-like C-terminal domain"/>
    <property type="match status" value="1"/>
</dbReference>
<evidence type="ECO:0000313" key="3">
    <source>
        <dbReference type="Proteomes" id="UP000050509"/>
    </source>
</evidence>
<keyword evidence="3" id="KW-1185">Reference proteome</keyword>
<gene>
    <name evidence="2" type="ORF">SE17_41525</name>
</gene>
<comment type="caution">
    <text evidence="2">The sequence shown here is derived from an EMBL/GenBank/DDBJ whole genome shotgun (WGS) entry which is preliminary data.</text>
</comment>
<evidence type="ECO:0000259" key="1">
    <source>
        <dbReference type="Pfam" id="PF13378"/>
    </source>
</evidence>
<dbReference type="SUPFAM" id="SSF51604">
    <property type="entry name" value="Enolase C-terminal domain-like"/>
    <property type="match status" value="1"/>
</dbReference>
<dbReference type="PANTHER" id="PTHR48080">
    <property type="entry name" value="D-GALACTONATE DEHYDRATASE-RELATED"/>
    <property type="match status" value="1"/>
</dbReference>
<proteinExistence type="predicted"/>
<dbReference type="AlphaFoldDB" id="A0A0P9EUB8"/>
<reference evidence="2 3" key="1">
    <citation type="submission" date="2015-09" db="EMBL/GenBank/DDBJ databases">
        <title>Draft genome sequence of Kouleothrix aurantiaca JCM 19913.</title>
        <authorList>
            <person name="Hemp J."/>
        </authorList>
    </citation>
    <scope>NUCLEOTIDE SEQUENCE [LARGE SCALE GENOMIC DNA]</scope>
    <source>
        <strain evidence="2 3">COM-B</strain>
    </source>
</reference>